<gene>
    <name evidence="1" type="ORF">OXD698_LOCUS52177</name>
</gene>
<comment type="caution">
    <text evidence="1">The sequence shown here is derived from an EMBL/GenBank/DDBJ whole genome shotgun (WGS) entry which is preliminary data.</text>
</comment>
<protein>
    <submittedName>
        <fullName evidence="1">Uncharacterized protein</fullName>
    </submittedName>
</protein>
<dbReference type="InterPro" id="IPR035563">
    <property type="entry name" value="SF3As1_ubi"/>
</dbReference>
<feature type="non-terminal residue" evidence="1">
    <location>
        <position position="1"/>
    </location>
</feature>
<accession>A0A820PXX7</accession>
<dbReference type="Gene3D" id="3.10.20.90">
    <property type="entry name" value="Phosphatidylinositol 3-kinase Catalytic Subunit, Chain A, domain 1"/>
    <property type="match status" value="1"/>
</dbReference>
<organism evidence="1 2">
    <name type="scientific">Adineta steineri</name>
    <dbReference type="NCBI Taxonomy" id="433720"/>
    <lineage>
        <taxon>Eukaryota</taxon>
        <taxon>Metazoa</taxon>
        <taxon>Spiralia</taxon>
        <taxon>Gnathifera</taxon>
        <taxon>Rotifera</taxon>
        <taxon>Eurotatoria</taxon>
        <taxon>Bdelloidea</taxon>
        <taxon>Adinetida</taxon>
        <taxon>Adinetidae</taxon>
        <taxon>Adineta</taxon>
    </lineage>
</organism>
<reference evidence="1" key="1">
    <citation type="submission" date="2021-02" db="EMBL/GenBank/DDBJ databases">
        <authorList>
            <person name="Nowell W R."/>
        </authorList>
    </citation>
    <scope>NUCLEOTIDE SEQUENCE</scope>
</reference>
<sequence>DQLMPEEDFYKTFGKGQVTITIQLPIVPEKPEWNLNGQAIPLTLPITDPITVIKAKLSDLLGGMPAGKQKLVYNDMFSCSTIFL</sequence>
<evidence type="ECO:0000313" key="1">
    <source>
        <dbReference type="EMBL" id="CAF4413362.1"/>
    </source>
</evidence>
<dbReference type="EMBL" id="CAJOAZ010027926">
    <property type="protein sequence ID" value="CAF4413362.1"/>
    <property type="molecule type" value="Genomic_DNA"/>
</dbReference>
<dbReference type="CDD" id="cd01800">
    <property type="entry name" value="Ubl_SF3a120"/>
    <property type="match status" value="1"/>
</dbReference>
<proteinExistence type="predicted"/>
<dbReference type="Proteomes" id="UP000663844">
    <property type="component" value="Unassembled WGS sequence"/>
</dbReference>
<name>A0A820PXX7_9BILA</name>
<dbReference type="InterPro" id="IPR029071">
    <property type="entry name" value="Ubiquitin-like_domsf"/>
</dbReference>
<evidence type="ECO:0000313" key="2">
    <source>
        <dbReference type="Proteomes" id="UP000663844"/>
    </source>
</evidence>
<dbReference type="AlphaFoldDB" id="A0A820PXX7"/>
<dbReference type="SUPFAM" id="SSF54236">
    <property type="entry name" value="Ubiquitin-like"/>
    <property type="match status" value="1"/>
</dbReference>